<dbReference type="Pfam" id="PF00072">
    <property type="entry name" value="Response_reg"/>
    <property type="match status" value="1"/>
</dbReference>
<proteinExistence type="predicted"/>
<dbReference type="InterPro" id="IPR011006">
    <property type="entry name" value="CheY-like_superfamily"/>
</dbReference>
<dbReference type="SUPFAM" id="SSF52172">
    <property type="entry name" value="CheY-like"/>
    <property type="match status" value="1"/>
</dbReference>
<dbReference type="PANTHER" id="PTHR45339:SF5">
    <property type="entry name" value="HISTIDINE KINASE"/>
    <property type="match status" value="1"/>
</dbReference>
<dbReference type="SMART" id="SM00448">
    <property type="entry name" value="REC"/>
    <property type="match status" value="1"/>
</dbReference>
<reference evidence="4 5" key="1">
    <citation type="submission" date="2022-05" db="EMBL/GenBank/DDBJ databases">
        <title>Genome Sequencing of Bee-Associated Microbes.</title>
        <authorList>
            <person name="Dunlap C."/>
        </authorList>
    </citation>
    <scope>NUCLEOTIDE SEQUENCE [LARGE SCALE GENOMIC DNA]</scope>
    <source>
        <strain evidence="4 5">NRRL B-14421</strain>
    </source>
</reference>
<evidence type="ECO:0000313" key="5">
    <source>
        <dbReference type="Proteomes" id="UP001527099"/>
    </source>
</evidence>
<accession>A0ABT4GKI7</accession>
<dbReference type="Proteomes" id="UP001527099">
    <property type="component" value="Unassembled WGS sequence"/>
</dbReference>
<organism evidence="4 5">
    <name type="scientific">Paenibacillus alginolyticus</name>
    <dbReference type="NCBI Taxonomy" id="59839"/>
    <lineage>
        <taxon>Bacteria</taxon>
        <taxon>Bacillati</taxon>
        <taxon>Bacillota</taxon>
        <taxon>Bacilli</taxon>
        <taxon>Bacillales</taxon>
        <taxon>Paenibacillaceae</taxon>
        <taxon>Paenibacillus</taxon>
    </lineage>
</organism>
<evidence type="ECO:0000313" key="4">
    <source>
        <dbReference type="EMBL" id="MCY9696716.1"/>
    </source>
</evidence>
<evidence type="ECO:0000256" key="2">
    <source>
        <dbReference type="PROSITE-ProRule" id="PRU00169"/>
    </source>
</evidence>
<gene>
    <name evidence="4" type="ORF">M5X19_28010</name>
</gene>
<keyword evidence="5" id="KW-1185">Reference proteome</keyword>
<comment type="caution">
    <text evidence="2">Lacks conserved residue(s) required for the propagation of feature annotation.</text>
</comment>
<keyword evidence="1" id="KW-0597">Phosphoprotein</keyword>
<comment type="caution">
    <text evidence="4">The sequence shown here is derived from an EMBL/GenBank/DDBJ whole genome shotgun (WGS) entry which is preliminary data.</text>
</comment>
<dbReference type="PANTHER" id="PTHR45339">
    <property type="entry name" value="HYBRID SIGNAL TRANSDUCTION HISTIDINE KINASE J"/>
    <property type="match status" value="1"/>
</dbReference>
<name>A0ABT4GKI7_9BACL</name>
<feature type="domain" description="Response regulatory" evidence="3">
    <location>
        <begin position="1"/>
        <end position="98"/>
    </location>
</feature>
<dbReference type="EMBL" id="JAMDMX010000108">
    <property type="protein sequence ID" value="MCY9696716.1"/>
    <property type="molecule type" value="Genomic_DNA"/>
</dbReference>
<evidence type="ECO:0000259" key="3">
    <source>
        <dbReference type="PROSITE" id="PS50110"/>
    </source>
</evidence>
<dbReference type="InterPro" id="IPR001789">
    <property type="entry name" value="Sig_transdc_resp-reg_receiver"/>
</dbReference>
<dbReference type="CDD" id="cd17546">
    <property type="entry name" value="REC_hyHK_CKI1_RcsC-like"/>
    <property type="match status" value="1"/>
</dbReference>
<dbReference type="RefSeq" id="WP_029199020.1">
    <property type="nucleotide sequence ID" value="NZ_JAMDMW010000255.1"/>
</dbReference>
<dbReference type="Gene3D" id="3.40.50.2300">
    <property type="match status" value="1"/>
</dbReference>
<sequence>MTSSNELQVDVADDGSKAVQYAAKKRYDAILMVLQMPIMDGYEAARQIRERDVDTPIIAMTADVMKGVKEQVLGTGMNGYISKPFEPMELFSMLQRVIQTSRLKGPQQVAASIAIEDAPE</sequence>
<evidence type="ECO:0000256" key="1">
    <source>
        <dbReference type="ARBA" id="ARBA00022553"/>
    </source>
</evidence>
<protein>
    <submittedName>
        <fullName evidence="4">Response regulator</fullName>
    </submittedName>
</protein>
<dbReference type="PROSITE" id="PS50110">
    <property type="entry name" value="RESPONSE_REGULATORY"/>
    <property type="match status" value="1"/>
</dbReference>